<dbReference type="PANTHER" id="PTHR39188:SF3">
    <property type="entry name" value="STAGE IV SPORULATION PROTEIN FB"/>
    <property type="match status" value="1"/>
</dbReference>
<evidence type="ECO:0000256" key="10">
    <source>
        <dbReference type="ARBA" id="ARBA00023049"/>
    </source>
</evidence>
<name>A0A560W6H2_9MICO</name>
<feature type="transmembrane region" description="Helical" evidence="12">
    <location>
        <begin position="219"/>
        <end position="240"/>
    </location>
</feature>
<reference evidence="14 15" key="1">
    <citation type="submission" date="2019-06" db="EMBL/GenBank/DDBJ databases">
        <title>Sequencing the genomes of 1000 actinobacteria strains.</title>
        <authorList>
            <person name="Klenk H.-P."/>
        </authorList>
    </citation>
    <scope>NUCLEOTIDE SEQUENCE [LARGE SCALE GENOMIC DNA]</scope>
    <source>
        <strain evidence="14 15">DSM 18935</strain>
    </source>
</reference>
<keyword evidence="9 12" id="KW-1133">Transmembrane helix</keyword>
<gene>
    <name evidence="14" type="ORF">FB557_2601</name>
</gene>
<keyword evidence="15" id="KW-1185">Reference proteome</keyword>
<dbReference type="GO" id="GO:0016020">
    <property type="term" value="C:membrane"/>
    <property type="evidence" value="ECO:0007669"/>
    <property type="project" value="UniProtKB-SubCell"/>
</dbReference>
<dbReference type="AlphaFoldDB" id="A0A560W6H2"/>
<feature type="transmembrane region" description="Helical" evidence="12">
    <location>
        <begin position="20"/>
        <end position="40"/>
    </location>
</feature>
<feature type="transmembrane region" description="Helical" evidence="12">
    <location>
        <begin position="109"/>
        <end position="133"/>
    </location>
</feature>
<dbReference type="InterPro" id="IPR008915">
    <property type="entry name" value="Peptidase_M50"/>
</dbReference>
<evidence type="ECO:0000256" key="9">
    <source>
        <dbReference type="ARBA" id="ARBA00022989"/>
    </source>
</evidence>
<comment type="cofactor">
    <cofactor evidence="1">
        <name>Zn(2+)</name>
        <dbReference type="ChEBI" id="CHEBI:29105"/>
    </cofactor>
</comment>
<evidence type="ECO:0000256" key="6">
    <source>
        <dbReference type="ARBA" id="ARBA00022723"/>
    </source>
</evidence>
<dbReference type="SUPFAM" id="SSF54631">
    <property type="entry name" value="CBS-domain pair"/>
    <property type="match status" value="1"/>
</dbReference>
<evidence type="ECO:0000256" key="7">
    <source>
        <dbReference type="ARBA" id="ARBA00022801"/>
    </source>
</evidence>
<evidence type="ECO:0000256" key="12">
    <source>
        <dbReference type="SAM" id="Phobius"/>
    </source>
</evidence>
<feature type="domain" description="Peptidase M50" evidence="13">
    <location>
        <begin position="141"/>
        <end position="191"/>
    </location>
</feature>
<keyword evidence="6" id="KW-0479">Metal-binding</keyword>
<keyword evidence="8" id="KW-0862">Zinc</keyword>
<evidence type="ECO:0000256" key="2">
    <source>
        <dbReference type="ARBA" id="ARBA00004141"/>
    </source>
</evidence>
<organism evidence="14 15">
    <name type="scientific">Marihabitans asiaticum</name>
    <dbReference type="NCBI Taxonomy" id="415218"/>
    <lineage>
        <taxon>Bacteria</taxon>
        <taxon>Bacillati</taxon>
        <taxon>Actinomycetota</taxon>
        <taxon>Actinomycetes</taxon>
        <taxon>Micrococcales</taxon>
        <taxon>Intrasporangiaceae</taxon>
        <taxon>Marihabitans</taxon>
    </lineage>
</organism>
<keyword evidence="7" id="KW-0378">Hydrolase</keyword>
<dbReference type="OrthoDB" id="9781963at2"/>
<dbReference type="PANTHER" id="PTHR39188">
    <property type="entry name" value="MEMBRANE-ASSOCIATED ZINC METALLOPROTEASE M50B"/>
    <property type="match status" value="1"/>
</dbReference>
<dbReference type="GO" id="GO:0046872">
    <property type="term" value="F:metal ion binding"/>
    <property type="evidence" value="ECO:0007669"/>
    <property type="project" value="UniProtKB-KW"/>
</dbReference>
<dbReference type="Proteomes" id="UP000315628">
    <property type="component" value="Unassembled WGS sequence"/>
</dbReference>
<proteinExistence type="inferred from homology"/>
<evidence type="ECO:0000256" key="4">
    <source>
        <dbReference type="ARBA" id="ARBA00022670"/>
    </source>
</evidence>
<evidence type="ECO:0000256" key="1">
    <source>
        <dbReference type="ARBA" id="ARBA00001947"/>
    </source>
</evidence>
<accession>A0A560W6H2</accession>
<dbReference type="GO" id="GO:0006508">
    <property type="term" value="P:proteolysis"/>
    <property type="evidence" value="ECO:0007669"/>
    <property type="project" value="UniProtKB-KW"/>
</dbReference>
<feature type="transmembrane region" description="Helical" evidence="12">
    <location>
        <begin position="52"/>
        <end position="72"/>
    </location>
</feature>
<evidence type="ECO:0000313" key="15">
    <source>
        <dbReference type="Proteomes" id="UP000315628"/>
    </source>
</evidence>
<dbReference type="EMBL" id="VIUW01000005">
    <property type="protein sequence ID" value="TWD13213.1"/>
    <property type="molecule type" value="Genomic_DNA"/>
</dbReference>
<dbReference type="RefSeq" id="WP_144858035.1">
    <property type="nucleotide sequence ID" value="NZ_BAAAYT010000002.1"/>
</dbReference>
<keyword evidence="10" id="KW-0482">Metalloprotease</keyword>
<evidence type="ECO:0000256" key="5">
    <source>
        <dbReference type="ARBA" id="ARBA00022692"/>
    </source>
</evidence>
<evidence type="ECO:0000256" key="3">
    <source>
        <dbReference type="ARBA" id="ARBA00007931"/>
    </source>
</evidence>
<feature type="transmembrane region" description="Helical" evidence="12">
    <location>
        <begin position="139"/>
        <end position="161"/>
    </location>
</feature>
<comment type="subcellular location">
    <subcellularLocation>
        <location evidence="2">Membrane</location>
        <topology evidence="2">Multi-pass membrane protein</topology>
    </subcellularLocation>
</comment>
<protein>
    <submittedName>
        <fullName evidence="14">Zn-dependent protease</fullName>
    </submittedName>
</protein>
<evidence type="ECO:0000256" key="8">
    <source>
        <dbReference type="ARBA" id="ARBA00022833"/>
    </source>
</evidence>
<dbReference type="Pfam" id="PF02163">
    <property type="entry name" value="Peptidase_M50"/>
    <property type="match status" value="1"/>
</dbReference>
<feature type="transmembrane region" description="Helical" evidence="12">
    <location>
        <begin position="188"/>
        <end position="207"/>
    </location>
</feature>
<keyword evidence="11 12" id="KW-0472">Membrane</keyword>
<dbReference type="GO" id="GO:0008237">
    <property type="term" value="F:metallopeptidase activity"/>
    <property type="evidence" value="ECO:0007669"/>
    <property type="project" value="UniProtKB-KW"/>
</dbReference>
<keyword evidence="5 12" id="KW-0812">Transmembrane</keyword>
<sequence length="383" mass="39485">MPAPPEHTPSGLRLATIGSIPIYIGSSWFLLAAIIVALIGPQIAASNPDLGAAAYAVALAHALGLLVAVLVHEASHAGVARLFGHTVHAVVADLWGGHTTYDPTKGRPGSAAAIAGVGPLSNGILGFVAFLLLPVVPAGIPSSLVGAFALVNGLLALFNLLPGLPLDGGQLVEALVWKITGTRHTGRVVAGWCGRVVAGLVVLWAVLPLLSGEGLDPFRVIWVLLIAAFLWRGASAAVQAGESLGVLARIDPDSVIRPAVAVHERSVVADVSRHDEHAWVPVVIDNGGRPTAMISGAALDSVPAAERARTPVAAVMAPQPPEWVVALDGERSDQVRALVQAFQEHDLAVLAVTRGGRMVGVVSVHELGDALRRAQGQPGRARP</sequence>
<comment type="caution">
    <text evidence="14">The sequence shown here is derived from an EMBL/GenBank/DDBJ whole genome shotgun (WGS) entry which is preliminary data.</text>
</comment>
<evidence type="ECO:0000259" key="13">
    <source>
        <dbReference type="Pfam" id="PF02163"/>
    </source>
</evidence>
<evidence type="ECO:0000256" key="11">
    <source>
        <dbReference type="ARBA" id="ARBA00023136"/>
    </source>
</evidence>
<dbReference type="InterPro" id="IPR046342">
    <property type="entry name" value="CBS_dom_sf"/>
</dbReference>
<comment type="similarity">
    <text evidence="3">Belongs to the peptidase M50B family.</text>
</comment>
<evidence type="ECO:0000313" key="14">
    <source>
        <dbReference type="EMBL" id="TWD13213.1"/>
    </source>
</evidence>
<keyword evidence="4 14" id="KW-0645">Protease</keyword>